<name>A0AAW2QR81_9LAMI</name>
<dbReference type="AlphaFoldDB" id="A0AAW2QR81"/>
<gene>
    <name evidence="1" type="ORF">Sangu_0348700</name>
</gene>
<accession>A0AAW2QR81</accession>
<protein>
    <submittedName>
        <fullName evidence="1">Uncharacterized protein</fullName>
    </submittedName>
</protein>
<dbReference type="EMBL" id="JACGWK010000002">
    <property type="protein sequence ID" value="KAL0370306.1"/>
    <property type="molecule type" value="Genomic_DNA"/>
</dbReference>
<reference evidence="1" key="2">
    <citation type="journal article" date="2024" name="Plant">
        <title>Genomic evolution and insights into agronomic trait innovations of Sesamum species.</title>
        <authorList>
            <person name="Miao H."/>
            <person name="Wang L."/>
            <person name="Qu L."/>
            <person name="Liu H."/>
            <person name="Sun Y."/>
            <person name="Le M."/>
            <person name="Wang Q."/>
            <person name="Wei S."/>
            <person name="Zheng Y."/>
            <person name="Lin W."/>
            <person name="Duan Y."/>
            <person name="Cao H."/>
            <person name="Xiong S."/>
            <person name="Wang X."/>
            <person name="Wei L."/>
            <person name="Li C."/>
            <person name="Ma Q."/>
            <person name="Ju M."/>
            <person name="Zhao R."/>
            <person name="Li G."/>
            <person name="Mu C."/>
            <person name="Tian Q."/>
            <person name="Mei H."/>
            <person name="Zhang T."/>
            <person name="Gao T."/>
            <person name="Zhang H."/>
        </authorList>
    </citation>
    <scope>NUCLEOTIDE SEQUENCE</scope>
    <source>
        <strain evidence="1">G01</strain>
    </source>
</reference>
<comment type="caution">
    <text evidence="1">The sequence shown here is derived from an EMBL/GenBank/DDBJ whole genome shotgun (WGS) entry which is preliminary data.</text>
</comment>
<evidence type="ECO:0000313" key="1">
    <source>
        <dbReference type="EMBL" id="KAL0370306.1"/>
    </source>
</evidence>
<proteinExistence type="predicted"/>
<reference evidence="1" key="1">
    <citation type="submission" date="2020-06" db="EMBL/GenBank/DDBJ databases">
        <authorList>
            <person name="Li T."/>
            <person name="Hu X."/>
            <person name="Zhang T."/>
            <person name="Song X."/>
            <person name="Zhang H."/>
            <person name="Dai N."/>
            <person name="Sheng W."/>
            <person name="Hou X."/>
            <person name="Wei L."/>
        </authorList>
    </citation>
    <scope>NUCLEOTIDE SEQUENCE</scope>
    <source>
        <strain evidence="1">G01</strain>
        <tissue evidence="1">Leaf</tissue>
    </source>
</reference>
<organism evidence="1">
    <name type="scientific">Sesamum angustifolium</name>
    <dbReference type="NCBI Taxonomy" id="2727405"/>
    <lineage>
        <taxon>Eukaryota</taxon>
        <taxon>Viridiplantae</taxon>
        <taxon>Streptophyta</taxon>
        <taxon>Embryophyta</taxon>
        <taxon>Tracheophyta</taxon>
        <taxon>Spermatophyta</taxon>
        <taxon>Magnoliopsida</taxon>
        <taxon>eudicotyledons</taxon>
        <taxon>Gunneridae</taxon>
        <taxon>Pentapetalae</taxon>
        <taxon>asterids</taxon>
        <taxon>lamiids</taxon>
        <taxon>Lamiales</taxon>
        <taxon>Pedaliaceae</taxon>
        <taxon>Sesamum</taxon>
    </lineage>
</organism>
<sequence length="182" mass="20461">MERDGGEDDDIVCLDESFFINDNYQLTRFTFGSQVLELYCLQSASMHECFTPRVVSISFLSGLSTSSLPYFNGIDTEKKKVKDALTLFKLSAVQYSFAVQHSRKAPPDQPSSKMQIHIRLRIQSKSCSEPVNIFKNHAFVPCRMDDMVINEASQHGLHVTEVAGTRATIRNLEGVIYEITSG</sequence>